<gene>
    <name evidence="1" type="ORF">FHS75_001265</name>
</gene>
<dbReference type="RefSeq" id="WP_179406848.1">
    <property type="nucleotide sequence ID" value="NZ_BMGF01000009.1"/>
</dbReference>
<organism evidence="1 2">
    <name type="scientific">Novosphingobium marinum</name>
    <dbReference type="NCBI Taxonomy" id="1514948"/>
    <lineage>
        <taxon>Bacteria</taxon>
        <taxon>Pseudomonadati</taxon>
        <taxon>Pseudomonadota</taxon>
        <taxon>Alphaproteobacteria</taxon>
        <taxon>Sphingomonadales</taxon>
        <taxon>Sphingomonadaceae</taxon>
        <taxon>Novosphingobium</taxon>
    </lineage>
</organism>
<comment type="caution">
    <text evidence="1">The sequence shown here is derived from an EMBL/GenBank/DDBJ whole genome shotgun (WGS) entry which is preliminary data.</text>
</comment>
<dbReference type="AlphaFoldDB" id="A0A7Y9XUP6"/>
<sequence>MQRKKKAGYTCASNESNFAGHIWDRLDVNGHMGAMACVVVPSFWANHQEQGDWQILARWIHEHLPYSTLYFFPTYWAFNIGWHESPKKSIKSYAEPAGTFTP</sequence>
<protein>
    <submittedName>
        <fullName evidence="1">Uncharacterized protein</fullName>
    </submittedName>
</protein>
<name>A0A7Y9XUP6_9SPHN</name>
<dbReference type="EMBL" id="JACBZF010000002">
    <property type="protein sequence ID" value="NYH94946.1"/>
    <property type="molecule type" value="Genomic_DNA"/>
</dbReference>
<accession>A0A7Y9XUP6</accession>
<keyword evidence="2" id="KW-1185">Reference proteome</keyword>
<evidence type="ECO:0000313" key="1">
    <source>
        <dbReference type="EMBL" id="NYH94946.1"/>
    </source>
</evidence>
<evidence type="ECO:0000313" key="2">
    <source>
        <dbReference type="Proteomes" id="UP000522081"/>
    </source>
</evidence>
<reference evidence="1 2" key="1">
    <citation type="submission" date="2020-07" db="EMBL/GenBank/DDBJ databases">
        <title>Genomic Encyclopedia of Type Strains, Phase IV (KMG-IV): sequencing the most valuable type-strain genomes for metagenomic binning, comparative biology and taxonomic classification.</title>
        <authorList>
            <person name="Goeker M."/>
        </authorList>
    </citation>
    <scope>NUCLEOTIDE SEQUENCE [LARGE SCALE GENOMIC DNA]</scope>
    <source>
        <strain evidence="1 2">DSM 29043</strain>
    </source>
</reference>
<dbReference type="Proteomes" id="UP000522081">
    <property type="component" value="Unassembled WGS sequence"/>
</dbReference>
<proteinExistence type="predicted"/>